<dbReference type="AlphaFoldDB" id="A0A918UQD6"/>
<comment type="caution">
    <text evidence="4">The sequence shown here is derived from an EMBL/GenBank/DDBJ whole genome shotgun (WGS) entry which is preliminary data.</text>
</comment>
<dbReference type="SUPFAM" id="SSF52266">
    <property type="entry name" value="SGNH hydrolase"/>
    <property type="match status" value="1"/>
</dbReference>
<dbReference type="Gene3D" id="3.40.50.1110">
    <property type="entry name" value="SGNH hydrolase"/>
    <property type="match status" value="1"/>
</dbReference>
<dbReference type="InterPro" id="IPR036514">
    <property type="entry name" value="SGNH_hydro_sf"/>
</dbReference>
<dbReference type="PANTHER" id="PTHR43695:SF1">
    <property type="entry name" value="RHAMNOGALACTURONAN ACETYLESTERASE"/>
    <property type="match status" value="1"/>
</dbReference>
<comment type="similarity">
    <text evidence="1">Belongs to the 'GDSL' lipolytic enzyme family.</text>
</comment>
<dbReference type="PANTHER" id="PTHR43695">
    <property type="entry name" value="PUTATIVE (AFU_ORTHOLOGUE AFUA_2G17250)-RELATED"/>
    <property type="match status" value="1"/>
</dbReference>
<evidence type="ECO:0000256" key="1">
    <source>
        <dbReference type="ARBA" id="ARBA00008668"/>
    </source>
</evidence>
<proteinExistence type="inferred from homology"/>
<keyword evidence="5" id="KW-1185">Reference proteome</keyword>
<dbReference type="Pfam" id="PF13472">
    <property type="entry name" value="Lipase_GDSL_2"/>
    <property type="match status" value="1"/>
</dbReference>
<keyword evidence="2" id="KW-0378">Hydrolase</keyword>
<evidence type="ECO:0000313" key="5">
    <source>
        <dbReference type="Proteomes" id="UP000622166"/>
    </source>
</evidence>
<reference evidence="4" key="1">
    <citation type="journal article" date="2014" name="Int. J. Syst. Evol. Microbiol.">
        <title>Complete genome sequence of Corynebacterium casei LMG S-19264T (=DSM 44701T), isolated from a smear-ripened cheese.</title>
        <authorList>
            <consortium name="US DOE Joint Genome Institute (JGI-PGF)"/>
            <person name="Walter F."/>
            <person name="Albersmeier A."/>
            <person name="Kalinowski J."/>
            <person name="Ruckert C."/>
        </authorList>
    </citation>
    <scope>NUCLEOTIDE SEQUENCE</scope>
    <source>
        <strain evidence="4">JCM 4815</strain>
    </source>
</reference>
<gene>
    <name evidence="4" type="primary">rhgT</name>
    <name evidence="4" type="ORF">GCM10010365_53050</name>
</gene>
<dbReference type="InterPro" id="IPR037459">
    <property type="entry name" value="RhgT-like"/>
</dbReference>
<dbReference type="CDD" id="cd01821">
    <property type="entry name" value="Rhamnogalacturan_acetylesterase_like"/>
    <property type="match status" value="1"/>
</dbReference>
<organism evidence="4 5">
    <name type="scientific">Streptomyces poonensis</name>
    <dbReference type="NCBI Taxonomy" id="68255"/>
    <lineage>
        <taxon>Bacteria</taxon>
        <taxon>Bacillati</taxon>
        <taxon>Actinomycetota</taxon>
        <taxon>Actinomycetes</taxon>
        <taxon>Kitasatosporales</taxon>
        <taxon>Streptomycetaceae</taxon>
        <taxon>Streptomyces</taxon>
    </lineage>
</organism>
<evidence type="ECO:0000256" key="2">
    <source>
        <dbReference type="ARBA" id="ARBA00022801"/>
    </source>
</evidence>
<dbReference type="Proteomes" id="UP000622166">
    <property type="component" value="Unassembled WGS sequence"/>
</dbReference>
<feature type="domain" description="SGNH hydrolase-type esterase" evidence="3">
    <location>
        <begin position="16"/>
        <end position="172"/>
    </location>
</feature>
<sequence length="266" mass="29642">MLPETAHGPARLFIAGDSSACTREFSRAPMTGWGQVLPLFFTPDVEIVNCARAGASSRTFAERGRLAWILDQLRPGDHLLVSFGLIDHKPEKELHTEPFADYQRYLRLFVDGARDRGAHPVLISPHERCTWDDHGNLRHVIRPYPMAMAELAEQTATPYVDLYTQSLQWWEQLGPQGTRALFTYLAPGQYPNYPDGLEDSTHLLPDGAVACARFIAHSLAGRGIVPPHWVTRLDVEHFPPEALGWLDDATHAALTRARTMGTGATL</sequence>
<protein>
    <submittedName>
        <fullName evidence="4">Rhamnogalacturonan acetylesterase RhgT</fullName>
    </submittedName>
</protein>
<evidence type="ECO:0000259" key="3">
    <source>
        <dbReference type="Pfam" id="PF13472"/>
    </source>
</evidence>
<dbReference type="GO" id="GO:0016787">
    <property type="term" value="F:hydrolase activity"/>
    <property type="evidence" value="ECO:0007669"/>
    <property type="project" value="UniProtKB-KW"/>
</dbReference>
<dbReference type="InterPro" id="IPR013830">
    <property type="entry name" value="SGNH_hydro"/>
</dbReference>
<dbReference type="EMBL" id="BMVW01000012">
    <property type="protein sequence ID" value="GGZ26139.1"/>
    <property type="molecule type" value="Genomic_DNA"/>
</dbReference>
<dbReference type="RefSeq" id="WP_189863278.1">
    <property type="nucleotide sequence ID" value="NZ_BMVW01000012.1"/>
</dbReference>
<reference evidence="4" key="2">
    <citation type="submission" date="2020-09" db="EMBL/GenBank/DDBJ databases">
        <authorList>
            <person name="Sun Q."/>
            <person name="Ohkuma M."/>
        </authorList>
    </citation>
    <scope>NUCLEOTIDE SEQUENCE</scope>
    <source>
        <strain evidence="4">JCM 4815</strain>
    </source>
</reference>
<name>A0A918UQD6_9ACTN</name>
<evidence type="ECO:0000313" key="4">
    <source>
        <dbReference type="EMBL" id="GGZ26139.1"/>
    </source>
</evidence>
<accession>A0A918UQD6</accession>